<dbReference type="InterPro" id="IPR001242">
    <property type="entry name" value="Condensation_dom"/>
</dbReference>
<dbReference type="EMBL" id="CAADHO010000008">
    <property type="protein sequence ID" value="VFQ46272.1"/>
    <property type="molecule type" value="Genomic_DNA"/>
</dbReference>
<proteinExistence type="predicted"/>
<organism evidence="2 3">
    <name type="scientific">Desulfoluna butyratoxydans</name>
    <dbReference type="NCBI Taxonomy" id="231438"/>
    <lineage>
        <taxon>Bacteria</taxon>
        <taxon>Pseudomonadati</taxon>
        <taxon>Thermodesulfobacteriota</taxon>
        <taxon>Desulfobacteria</taxon>
        <taxon>Desulfobacterales</taxon>
        <taxon>Desulfolunaceae</taxon>
        <taxon>Desulfoluna</taxon>
    </lineage>
</organism>
<evidence type="ECO:0000313" key="3">
    <source>
        <dbReference type="Proteomes" id="UP000507962"/>
    </source>
</evidence>
<dbReference type="GO" id="GO:0003824">
    <property type="term" value="F:catalytic activity"/>
    <property type="evidence" value="ECO:0007669"/>
    <property type="project" value="InterPro"/>
</dbReference>
<dbReference type="Gene3D" id="3.30.559.30">
    <property type="entry name" value="Nonribosomal peptide synthetase, condensation domain"/>
    <property type="match status" value="1"/>
</dbReference>
<dbReference type="Pfam" id="PF00668">
    <property type="entry name" value="Condensation"/>
    <property type="match status" value="1"/>
</dbReference>
<dbReference type="SUPFAM" id="SSF52777">
    <property type="entry name" value="CoA-dependent acyltransferases"/>
    <property type="match status" value="2"/>
</dbReference>
<reference evidence="2 3" key="1">
    <citation type="submission" date="2019-03" db="EMBL/GenBank/DDBJ databases">
        <authorList>
            <person name="Nijsse B."/>
        </authorList>
    </citation>
    <scope>NUCLEOTIDE SEQUENCE [LARGE SCALE GENOMIC DNA]</scope>
    <source>
        <strain evidence="2">Desulfoluna butyratoxydans MSL71</strain>
    </source>
</reference>
<feature type="domain" description="Condensation" evidence="1">
    <location>
        <begin position="11"/>
        <end position="438"/>
    </location>
</feature>
<dbReference type="PANTHER" id="PTHR45398">
    <property type="match status" value="1"/>
</dbReference>
<dbReference type="PANTHER" id="PTHR45398:SF1">
    <property type="entry name" value="ENZYME, PUTATIVE (JCVI)-RELATED"/>
    <property type="match status" value="1"/>
</dbReference>
<evidence type="ECO:0000259" key="1">
    <source>
        <dbReference type="Pfam" id="PF00668"/>
    </source>
</evidence>
<dbReference type="AlphaFoldDB" id="A0A4U8YW85"/>
<keyword evidence="3" id="KW-1185">Reference proteome</keyword>
<accession>A0A4U8YW85</accession>
<dbReference type="Proteomes" id="UP000507962">
    <property type="component" value="Unassembled WGS sequence"/>
</dbReference>
<protein>
    <submittedName>
        <fullName evidence="2">Condensation domain</fullName>
    </submittedName>
</protein>
<evidence type="ECO:0000313" key="2">
    <source>
        <dbReference type="EMBL" id="VFQ46272.1"/>
    </source>
</evidence>
<dbReference type="RefSeq" id="WP_180143772.1">
    <property type="nucleotide sequence ID" value="NZ_CAADHO010000008.1"/>
</dbReference>
<gene>
    <name evidence="2" type="ORF">MSL71_39350</name>
</gene>
<sequence length="443" mass="51350">MVSHEIARTIEDIYDLTDVQGRILNECLEAPGVGVHRMDLVFDYRGTVDEALFARSWEHIIRNHVCFRTSFHARDLDRPLQVVRNDTRFVYGTVDLRNMEPREREAAFRRLVEEDRKTDFVLEKAPLMRLDLVREEAEAFKLWWRFPEILMDGWNIPIVIREFLEAYRALYVDGREPDNPVTYPYRDYVAWLKQRDLDREEAFWKEYLKGARLESASTGGADREPSGRWERLDLGIAHLFDGLTQWAREHEITLNALFQGIFFLAMDSGALDLTMGATLADRPLALENAQERVGLYLNTLPVRCRCDAETSFVDMARRFHREMMALFEVSSSSDRQIRQWCGLPVDTPLYDCMFIFENMPVHEDNYDGLGFHLTGYNFENRPSAPLNLFVWPGKEMNLKVMHDTGLYTSREAKALLEAMEAMLSALVDSGDMPVAALKQIGGR</sequence>
<dbReference type="InterPro" id="IPR023213">
    <property type="entry name" value="CAT-like_dom_sf"/>
</dbReference>
<name>A0A4U8YW85_9BACT</name>
<dbReference type="Gene3D" id="3.30.559.10">
    <property type="entry name" value="Chloramphenicol acetyltransferase-like domain"/>
    <property type="match status" value="1"/>
</dbReference>